<evidence type="ECO:0000313" key="4">
    <source>
        <dbReference type="Proteomes" id="UP001500886"/>
    </source>
</evidence>
<gene>
    <name evidence="3" type="ORF">GCM10010315_34770</name>
</gene>
<evidence type="ECO:0000313" key="3">
    <source>
        <dbReference type="EMBL" id="GAA2718722.1"/>
    </source>
</evidence>
<organism evidence="3 4">
    <name type="scientific">Streptomyces luteosporeus</name>
    <dbReference type="NCBI Taxonomy" id="173856"/>
    <lineage>
        <taxon>Bacteria</taxon>
        <taxon>Bacillati</taxon>
        <taxon>Actinomycetota</taxon>
        <taxon>Actinomycetes</taxon>
        <taxon>Kitasatosporales</taxon>
        <taxon>Streptomycetaceae</taxon>
        <taxon>Streptomyces</taxon>
    </lineage>
</organism>
<feature type="region of interest" description="Disordered" evidence="1">
    <location>
        <begin position="245"/>
        <end position="287"/>
    </location>
</feature>
<reference evidence="3 4" key="1">
    <citation type="journal article" date="2019" name="Int. J. Syst. Evol. Microbiol.">
        <title>The Global Catalogue of Microorganisms (GCM) 10K type strain sequencing project: providing services to taxonomists for standard genome sequencing and annotation.</title>
        <authorList>
            <consortium name="The Broad Institute Genomics Platform"/>
            <consortium name="The Broad Institute Genome Sequencing Center for Infectious Disease"/>
            <person name="Wu L."/>
            <person name="Ma J."/>
        </authorList>
    </citation>
    <scope>NUCLEOTIDE SEQUENCE [LARGE SCALE GENOMIC DNA]</scope>
    <source>
        <strain evidence="3 4">JCM 4542</strain>
    </source>
</reference>
<dbReference type="Proteomes" id="UP001500886">
    <property type="component" value="Unassembled WGS sequence"/>
</dbReference>
<keyword evidence="2" id="KW-0472">Membrane</keyword>
<feature type="transmembrane region" description="Helical" evidence="2">
    <location>
        <begin position="43"/>
        <end position="66"/>
    </location>
</feature>
<evidence type="ECO:0000256" key="2">
    <source>
        <dbReference type="SAM" id="Phobius"/>
    </source>
</evidence>
<proteinExistence type="predicted"/>
<comment type="caution">
    <text evidence="3">The sequence shown here is derived from an EMBL/GenBank/DDBJ whole genome shotgun (WGS) entry which is preliminary data.</text>
</comment>
<dbReference type="RefSeq" id="WP_344436257.1">
    <property type="nucleotide sequence ID" value="NZ_BAAASL010000012.1"/>
</dbReference>
<keyword evidence="2" id="KW-0812">Transmembrane</keyword>
<protein>
    <submittedName>
        <fullName evidence="3">Uncharacterized protein</fullName>
    </submittedName>
</protein>
<evidence type="ECO:0000256" key="1">
    <source>
        <dbReference type="SAM" id="MobiDB-lite"/>
    </source>
</evidence>
<keyword evidence="4" id="KW-1185">Reference proteome</keyword>
<name>A0ABN3TTV6_9ACTN</name>
<keyword evidence="2" id="KW-1133">Transmembrane helix</keyword>
<feature type="compositionally biased region" description="Low complexity" evidence="1">
    <location>
        <begin position="268"/>
        <end position="280"/>
    </location>
</feature>
<feature type="transmembrane region" description="Helical" evidence="2">
    <location>
        <begin position="12"/>
        <end position="31"/>
    </location>
</feature>
<dbReference type="EMBL" id="BAAASL010000012">
    <property type="protein sequence ID" value="GAA2718722.1"/>
    <property type="molecule type" value="Genomic_DNA"/>
</dbReference>
<accession>A0ABN3TTV6</accession>
<sequence length="287" mass="31463">MTLDRATVISEWLLPAAVCAPVTWVCLVSRFREEGRLLGTARSSALALCVVLWTSGMAALASGLLLPHASSVPPLAVGAVTGWGVLPRGRGEQNGSRAALAVLTLGNSLLLHQLALRLRADRAAWCERLAGGFRDCWDLDAFAGDVRRHLLLRVDVPGRTGRGRTHLRREINQRYQDVRGAAQKWITLETKVEKACQQQGRGPHREELRQVRRAFGEAEQYLWYLLELEHAHGKRDGAARLEALKQRYLPEPEGEQEPERRIGPQPPAAASAPREATPAPGAGGRAP</sequence>